<evidence type="ECO:0000256" key="6">
    <source>
        <dbReference type="PIRSR" id="PIRSR600888-3"/>
    </source>
</evidence>
<dbReference type="RefSeq" id="WP_109063047.1">
    <property type="nucleotide sequence ID" value="NZ_QETA01000008.1"/>
</dbReference>
<dbReference type="GO" id="GO:0019305">
    <property type="term" value="P:dTDP-rhamnose biosynthetic process"/>
    <property type="evidence" value="ECO:0007669"/>
    <property type="project" value="UniProtKB-UniRule"/>
</dbReference>
<feature type="active site" description="Proton donor" evidence="5">
    <location>
        <position position="132"/>
    </location>
</feature>
<gene>
    <name evidence="8" type="primary">rfbC</name>
    <name evidence="8" type="ORF">DD235_15615</name>
</gene>
<dbReference type="PANTHER" id="PTHR21047">
    <property type="entry name" value="DTDP-6-DEOXY-D-GLUCOSE-3,5 EPIMERASE"/>
    <property type="match status" value="1"/>
</dbReference>
<comment type="subunit">
    <text evidence="7">Homodimer.</text>
</comment>
<comment type="pathway">
    <text evidence="7">Carbohydrate biosynthesis; dTDP-L-rhamnose biosynthesis.</text>
</comment>
<evidence type="ECO:0000313" key="9">
    <source>
        <dbReference type="Proteomes" id="UP000245212"/>
    </source>
</evidence>
<dbReference type="GO" id="GO:0008830">
    <property type="term" value="F:dTDP-4-dehydrorhamnose 3,5-epimerase activity"/>
    <property type="evidence" value="ECO:0007669"/>
    <property type="project" value="UniProtKB-UniRule"/>
</dbReference>
<dbReference type="NCBIfam" id="TIGR01221">
    <property type="entry name" value="rmlC"/>
    <property type="match status" value="1"/>
</dbReference>
<protein>
    <recommendedName>
        <fullName evidence="4 7">dTDP-4-dehydrorhamnose 3,5-epimerase</fullName>
        <ecNumber evidence="3 7">5.1.3.13</ecNumber>
    </recommendedName>
    <alternativeName>
        <fullName evidence="7">Thymidine diphospho-4-keto-rhamnose 3,5-epimerase</fullName>
    </alternativeName>
</protein>
<evidence type="ECO:0000256" key="7">
    <source>
        <dbReference type="RuleBase" id="RU364069"/>
    </source>
</evidence>
<evidence type="ECO:0000256" key="4">
    <source>
        <dbReference type="ARBA" id="ARBA00019595"/>
    </source>
</evidence>
<dbReference type="InterPro" id="IPR000888">
    <property type="entry name" value="RmlC-like"/>
</dbReference>
<feature type="active site" description="Proton acceptor" evidence="5">
    <location>
        <position position="62"/>
    </location>
</feature>
<dbReference type="GO" id="GO:0000271">
    <property type="term" value="P:polysaccharide biosynthetic process"/>
    <property type="evidence" value="ECO:0007669"/>
    <property type="project" value="TreeGrafter"/>
</dbReference>
<comment type="similarity">
    <text evidence="7">Belongs to the dTDP-4-dehydrorhamnose 3,5-epimerase family.</text>
</comment>
<evidence type="ECO:0000313" key="8">
    <source>
        <dbReference type="EMBL" id="PWF21240.1"/>
    </source>
</evidence>
<dbReference type="AlphaFoldDB" id="A0A2V1JVT1"/>
<dbReference type="UniPathway" id="UPA00124"/>
<dbReference type="GO" id="GO:0005829">
    <property type="term" value="C:cytosol"/>
    <property type="evidence" value="ECO:0007669"/>
    <property type="project" value="TreeGrafter"/>
</dbReference>
<reference evidence="9" key="1">
    <citation type="submission" date="2018-05" db="EMBL/GenBank/DDBJ databases">
        <authorList>
            <person name="Li Y."/>
        </authorList>
    </citation>
    <scope>NUCLEOTIDE SEQUENCE [LARGE SCALE GENOMIC DNA]</scope>
    <source>
        <strain evidence="9">3d-2-2</strain>
    </source>
</reference>
<evidence type="ECO:0000256" key="5">
    <source>
        <dbReference type="PIRSR" id="PIRSR600888-1"/>
    </source>
</evidence>
<feature type="site" description="Participates in a stacking interaction with the thymidine ring of dTDP-4-oxo-6-deoxyglucose" evidence="6">
    <location>
        <position position="138"/>
    </location>
</feature>
<dbReference type="EMBL" id="QETA01000008">
    <property type="protein sequence ID" value="PWF21240.1"/>
    <property type="molecule type" value="Genomic_DNA"/>
</dbReference>
<proteinExistence type="inferred from homology"/>
<evidence type="ECO:0000256" key="1">
    <source>
        <dbReference type="ARBA" id="ARBA00001298"/>
    </source>
</evidence>
<dbReference type="Pfam" id="PF00908">
    <property type="entry name" value="dTDP_sugar_isom"/>
    <property type="match status" value="1"/>
</dbReference>
<dbReference type="PANTHER" id="PTHR21047:SF2">
    <property type="entry name" value="THYMIDINE DIPHOSPHO-4-KETO-RHAMNOSE 3,5-EPIMERASE"/>
    <property type="match status" value="1"/>
</dbReference>
<evidence type="ECO:0000256" key="2">
    <source>
        <dbReference type="ARBA" id="ARBA00001997"/>
    </source>
</evidence>
<keyword evidence="9" id="KW-1185">Reference proteome</keyword>
<dbReference type="InterPro" id="IPR014710">
    <property type="entry name" value="RmlC-like_jellyroll"/>
</dbReference>
<dbReference type="Proteomes" id="UP000245212">
    <property type="component" value="Unassembled WGS sequence"/>
</dbReference>
<dbReference type="InterPro" id="IPR011051">
    <property type="entry name" value="RmlC_Cupin_sf"/>
</dbReference>
<comment type="catalytic activity">
    <reaction evidence="1 7">
        <text>dTDP-4-dehydro-6-deoxy-alpha-D-glucose = dTDP-4-dehydro-beta-L-rhamnose</text>
        <dbReference type="Rhea" id="RHEA:16969"/>
        <dbReference type="ChEBI" id="CHEBI:57649"/>
        <dbReference type="ChEBI" id="CHEBI:62830"/>
        <dbReference type="EC" id="5.1.3.13"/>
    </reaction>
</comment>
<dbReference type="CDD" id="cd00438">
    <property type="entry name" value="cupin_RmlC"/>
    <property type="match status" value="1"/>
</dbReference>
<dbReference type="Gene3D" id="2.60.120.10">
    <property type="entry name" value="Jelly Rolls"/>
    <property type="match status" value="1"/>
</dbReference>
<name>A0A2V1JVT1_9BURK</name>
<dbReference type="EC" id="5.1.3.13" evidence="3 7"/>
<sequence length="180" mass="20400">MRITDTRLPDVKLIEPDVFHDERGFFLESFNQARFDALVGQSVQFVQDNHSHSRRGVVRGLHYQLAPRAQGKLIRVLQGTIFDVAVDIRHDSPTFGLWSGTELTADSQQQIWIPPGFAHGFMVLSESADVFYKTTDYWCRDLERGLRWNDPKIGIAWPGGVVPVLAEKDRANPGLDALVR</sequence>
<evidence type="ECO:0000256" key="3">
    <source>
        <dbReference type="ARBA" id="ARBA00012098"/>
    </source>
</evidence>
<keyword evidence="7" id="KW-0413">Isomerase</keyword>
<dbReference type="SUPFAM" id="SSF51182">
    <property type="entry name" value="RmlC-like cupins"/>
    <property type="match status" value="1"/>
</dbReference>
<organism evidence="8 9">
    <name type="scientific">Corticimicrobacter populi</name>
    <dbReference type="NCBI Taxonomy" id="2175229"/>
    <lineage>
        <taxon>Bacteria</taxon>
        <taxon>Pseudomonadati</taxon>
        <taxon>Pseudomonadota</taxon>
        <taxon>Betaproteobacteria</taxon>
        <taxon>Burkholderiales</taxon>
        <taxon>Alcaligenaceae</taxon>
        <taxon>Corticimicrobacter</taxon>
    </lineage>
</organism>
<comment type="function">
    <text evidence="2 7">Catalyzes the epimerization of the C3' and C5'positions of dTDP-6-deoxy-D-xylo-4-hexulose, forming dTDP-6-deoxy-L-lyxo-4-hexulose.</text>
</comment>
<accession>A0A2V1JVT1</accession>
<comment type="caution">
    <text evidence="8">The sequence shown here is derived from an EMBL/GenBank/DDBJ whole genome shotgun (WGS) entry which is preliminary data.</text>
</comment>